<dbReference type="Pfam" id="PF09186">
    <property type="entry name" value="DUF1949"/>
    <property type="match status" value="1"/>
</dbReference>
<feature type="domain" description="Impact N-terminal" evidence="2">
    <location>
        <begin position="19"/>
        <end position="122"/>
    </location>
</feature>
<protein>
    <recommendedName>
        <fullName evidence="6">Impact N-terminal domain-containing protein</fullName>
    </recommendedName>
</protein>
<proteinExistence type="inferred from homology"/>
<dbReference type="InterPro" id="IPR020569">
    <property type="entry name" value="UPF0029_Impact_CS"/>
</dbReference>
<evidence type="ECO:0000259" key="3">
    <source>
        <dbReference type="Pfam" id="PF09186"/>
    </source>
</evidence>
<dbReference type="InterPro" id="IPR015269">
    <property type="entry name" value="UPF0029_Impact_C"/>
</dbReference>
<dbReference type="InterPro" id="IPR035647">
    <property type="entry name" value="EFG_III/V"/>
</dbReference>
<dbReference type="EMBL" id="CP002547">
    <property type="protein sequence ID" value="ADY56460.1"/>
    <property type="molecule type" value="Genomic_DNA"/>
</dbReference>
<dbReference type="PROSITE" id="PS00910">
    <property type="entry name" value="UPF0029"/>
    <property type="match status" value="1"/>
</dbReference>
<dbReference type="Proteomes" id="UP000007488">
    <property type="component" value="Chromosome"/>
</dbReference>
<dbReference type="Gene3D" id="3.30.70.240">
    <property type="match status" value="1"/>
</dbReference>
<dbReference type="eggNOG" id="COG1739">
    <property type="taxonomic scope" value="Bacteria"/>
</dbReference>
<gene>
    <name evidence="4" type="ordered locus">Sgly_2171</name>
</gene>
<dbReference type="PANTHER" id="PTHR16301:SF20">
    <property type="entry name" value="IMPACT FAMILY MEMBER YIGZ"/>
    <property type="match status" value="1"/>
</dbReference>
<dbReference type="HOGENOM" id="CLU_083552_1_1_9"/>
<dbReference type="STRING" id="645991.Sgly_2171"/>
<comment type="similarity">
    <text evidence="1">Belongs to the IMPACT family.</text>
</comment>
<organism evidence="4 5">
    <name type="scientific">Syntrophobotulus glycolicus (strain DSM 8271 / FlGlyR)</name>
    <dbReference type="NCBI Taxonomy" id="645991"/>
    <lineage>
        <taxon>Bacteria</taxon>
        <taxon>Bacillati</taxon>
        <taxon>Bacillota</taxon>
        <taxon>Clostridia</taxon>
        <taxon>Eubacteriales</taxon>
        <taxon>Desulfitobacteriaceae</taxon>
        <taxon>Syntrophobotulus</taxon>
    </lineage>
</organism>
<evidence type="ECO:0000313" key="4">
    <source>
        <dbReference type="EMBL" id="ADY56460.1"/>
    </source>
</evidence>
<sequence length="210" mass="23479">MEELITISKPSSAEQVIDKSRFIAVAVPAADSGETAARLLDVKKEYPNARHYVYAYRLNRGKLEKSSDDGEPQGTGGRPVLDVLQHKKLWDVQIVVVRYFGGVLLGTGGLSRAYGGTARMAIEHACIEKLTPHLVYGLTIPYANYEQVRYFIRNHCWEISNEQFQETVAFDVDIPQKEDSLFQKGIGEIFNGQMVCQLKETILKAVAADQ</sequence>
<evidence type="ECO:0000256" key="1">
    <source>
        <dbReference type="ARBA" id="ARBA00007665"/>
    </source>
</evidence>
<evidence type="ECO:0000259" key="2">
    <source>
        <dbReference type="Pfam" id="PF01205"/>
    </source>
</evidence>
<dbReference type="InterPro" id="IPR036956">
    <property type="entry name" value="Impact_N_sf"/>
</dbReference>
<name>F0T2R1_SYNGF</name>
<dbReference type="InterPro" id="IPR001498">
    <property type="entry name" value="Impact_N"/>
</dbReference>
<dbReference type="PANTHER" id="PTHR16301">
    <property type="entry name" value="IMPACT-RELATED"/>
    <property type="match status" value="1"/>
</dbReference>
<dbReference type="InterPro" id="IPR023582">
    <property type="entry name" value="Impact"/>
</dbReference>
<reference evidence="4 5" key="1">
    <citation type="journal article" date="2011" name="Stand. Genomic Sci.">
        <title>Complete genome sequence of Syntrophobotulus glycolicus type strain (FlGlyR).</title>
        <authorList>
            <person name="Han C."/>
            <person name="Mwirichia R."/>
            <person name="Chertkov O."/>
            <person name="Held B."/>
            <person name="Lapidus A."/>
            <person name="Nolan M."/>
            <person name="Lucas S."/>
            <person name="Hammon N."/>
            <person name="Deshpande S."/>
            <person name="Cheng J.F."/>
            <person name="Tapia R."/>
            <person name="Goodwin L."/>
            <person name="Pitluck S."/>
            <person name="Huntemann M."/>
            <person name="Liolios K."/>
            <person name="Ivanova N."/>
            <person name="Pagani I."/>
            <person name="Mavromatis K."/>
            <person name="Ovchinikova G."/>
            <person name="Pati A."/>
            <person name="Chen A."/>
            <person name="Palaniappan K."/>
            <person name="Land M."/>
            <person name="Hauser L."/>
            <person name="Brambilla E.M."/>
            <person name="Rohde M."/>
            <person name="Spring S."/>
            <person name="Sikorski J."/>
            <person name="Goker M."/>
            <person name="Woyke T."/>
            <person name="Bristow J."/>
            <person name="Eisen J.A."/>
            <person name="Markowitz V."/>
            <person name="Hugenholtz P."/>
            <person name="Kyrpides N.C."/>
            <person name="Klenk H.P."/>
            <person name="Detter J.C."/>
        </authorList>
    </citation>
    <scope>NUCLEOTIDE SEQUENCE [LARGE SCALE GENOMIC DNA]</scope>
    <source>
        <strain evidence="5">DSM 8271 / FlGlyR</strain>
    </source>
</reference>
<dbReference type="SUPFAM" id="SSF54211">
    <property type="entry name" value="Ribosomal protein S5 domain 2-like"/>
    <property type="match status" value="1"/>
</dbReference>
<dbReference type="InterPro" id="IPR020568">
    <property type="entry name" value="Ribosomal_Su5_D2-typ_SF"/>
</dbReference>
<feature type="domain" description="UPF0029" evidence="3">
    <location>
        <begin position="138"/>
        <end position="193"/>
    </location>
</feature>
<reference evidence="5" key="2">
    <citation type="submission" date="2011-02" db="EMBL/GenBank/DDBJ databases">
        <title>The complete genome of Syntrophobotulus glycolicus DSM 8271.</title>
        <authorList>
            <person name="Lucas S."/>
            <person name="Copeland A."/>
            <person name="Lapidus A."/>
            <person name="Bruce D."/>
            <person name="Goodwin L."/>
            <person name="Pitluck S."/>
            <person name="Kyrpides N."/>
            <person name="Mavromatis K."/>
            <person name="Pagani I."/>
            <person name="Ivanova N."/>
            <person name="Mikhailova N."/>
            <person name="Chertkov O."/>
            <person name="Held B."/>
            <person name="Detter J.C."/>
            <person name="Tapia R."/>
            <person name="Han C."/>
            <person name="Land M."/>
            <person name="Hauser L."/>
            <person name="Markowitz V."/>
            <person name="Cheng J.-F."/>
            <person name="Hugenholtz P."/>
            <person name="Woyke T."/>
            <person name="Wu D."/>
            <person name="Spring S."/>
            <person name="Schroeder M."/>
            <person name="Brambilla E."/>
            <person name="Klenk H.-P."/>
            <person name="Eisen J.A."/>
        </authorList>
    </citation>
    <scope>NUCLEOTIDE SEQUENCE [LARGE SCALE GENOMIC DNA]</scope>
    <source>
        <strain evidence="5">DSM 8271 / FlGlyR</strain>
    </source>
</reference>
<dbReference type="GO" id="GO:0006446">
    <property type="term" value="P:regulation of translational initiation"/>
    <property type="evidence" value="ECO:0007669"/>
    <property type="project" value="TreeGrafter"/>
</dbReference>
<dbReference type="Gene3D" id="3.30.230.30">
    <property type="entry name" value="Impact, N-terminal domain"/>
    <property type="match status" value="1"/>
</dbReference>
<keyword evidence="5" id="KW-1185">Reference proteome</keyword>
<evidence type="ECO:0008006" key="6">
    <source>
        <dbReference type="Google" id="ProtNLM"/>
    </source>
</evidence>
<dbReference type="KEGG" id="sgy:Sgly_2171"/>
<dbReference type="OrthoDB" id="9813771at2"/>
<dbReference type="RefSeq" id="WP_013625327.1">
    <property type="nucleotide sequence ID" value="NC_015172.1"/>
</dbReference>
<dbReference type="GO" id="GO:0005737">
    <property type="term" value="C:cytoplasm"/>
    <property type="evidence" value="ECO:0007669"/>
    <property type="project" value="TreeGrafter"/>
</dbReference>
<dbReference type="Pfam" id="PF01205">
    <property type="entry name" value="Impact_N"/>
    <property type="match status" value="1"/>
</dbReference>
<dbReference type="SUPFAM" id="SSF54980">
    <property type="entry name" value="EF-G C-terminal domain-like"/>
    <property type="match status" value="1"/>
</dbReference>
<accession>F0T2R1</accession>
<dbReference type="AlphaFoldDB" id="F0T2R1"/>
<evidence type="ECO:0000313" key="5">
    <source>
        <dbReference type="Proteomes" id="UP000007488"/>
    </source>
</evidence>